<evidence type="ECO:0000313" key="3">
    <source>
        <dbReference type="Proteomes" id="UP001197214"/>
    </source>
</evidence>
<protein>
    <submittedName>
        <fullName evidence="2">Gfo/Idh/MocA family oxidoreductase</fullName>
    </submittedName>
</protein>
<name>A0ABS6XI99_9SPHN</name>
<sequence>MAEFLERNGAKIRLGLIGIGKIARDQHVPAITASPDFDLVATASRDGSIAGIPAYRDVAEMLAGGHDIDAISIATPPSGRHLIAAQAIAARLPVMVEKPPAATLTQLDDLAAQALVAGVGLFTAWHSREANAVSAAREWLSSRTIQAVRIIWREDIRRWHPNQEWILDAGGFGVFDPAINALSILTHICPAPVRVERAELDVPENRQCPIAAQLAMVAGSAPVHAEFDFLKTGEQTWTIMVETEQDVLELREGGRILAIDGVERECGADREYARLYQRFAELVRSGASDVDDRPLRIVSDALSTGRRRRVAPFYFDPAMVRA</sequence>
<proteinExistence type="predicted"/>
<dbReference type="PANTHER" id="PTHR43818:SF7">
    <property type="entry name" value="DEHYDROGENASE"/>
    <property type="match status" value="1"/>
</dbReference>
<evidence type="ECO:0000313" key="2">
    <source>
        <dbReference type="EMBL" id="MBW4329939.1"/>
    </source>
</evidence>
<dbReference type="InterPro" id="IPR050463">
    <property type="entry name" value="Gfo/Idh/MocA_oxidrdct_glycsds"/>
</dbReference>
<dbReference type="EMBL" id="JAHWZX010000002">
    <property type="protein sequence ID" value="MBW4329939.1"/>
    <property type="molecule type" value="Genomic_DNA"/>
</dbReference>
<dbReference type="Pfam" id="PF01408">
    <property type="entry name" value="GFO_IDH_MocA"/>
    <property type="match status" value="1"/>
</dbReference>
<reference evidence="2 3" key="1">
    <citation type="submission" date="2021-07" db="EMBL/GenBank/DDBJ databases">
        <title>Stakelama flava sp. nov., a novel endophytic bacterium isolated from branch of Kandelia candel.</title>
        <authorList>
            <person name="Tuo L."/>
        </authorList>
    </citation>
    <scope>NUCLEOTIDE SEQUENCE [LARGE SCALE GENOMIC DNA]</scope>
    <source>
        <strain evidence="2 3">CBK3Z-3</strain>
    </source>
</reference>
<gene>
    <name evidence="2" type="ORF">KY084_03495</name>
</gene>
<keyword evidence="3" id="KW-1185">Reference proteome</keyword>
<evidence type="ECO:0000259" key="1">
    <source>
        <dbReference type="Pfam" id="PF01408"/>
    </source>
</evidence>
<accession>A0ABS6XI99</accession>
<dbReference type="InterPro" id="IPR000683">
    <property type="entry name" value="Gfo/Idh/MocA-like_OxRdtase_N"/>
</dbReference>
<comment type="caution">
    <text evidence="2">The sequence shown here is derived from an EMBL/GenBank/DDBJ whole genome shotgun (WGS) entry which is preliminary data.</text>
</comment>
<dbReference type="Proteomes" id="UP001197214">
    <property type="component" value="Unassembled WGS sequence"/>
</dbReference>
<dbReference type="PANTHER" id="PTHR43818">
    <property type="entry name" value="BCDNA.GH03377"/>
    <property type="match status" value="1"/>
</dbReference>
<feature type="domain" description="Gfo/Idh/MocA-like oxidoreductase N-terminal" evidence="1">
    <location>
        <begin position="12"/>
        <end position="118"/>
    </location>
</feature>
<organism evidence="2 3">
    <name type="scientific">Stakelama flava</name>
    <dbReference type="NCBI Taxonomy" id="2860338"/>
    <lineage>
        <taxon>Bacteria</taxon>
        <taxon>Pseudomonadati</taxon>
        <taxon>Pseudomonadota</taxon>
        <taxon>Alphaproteobacteria</taxon>
        <taxon>Sphingomonadales</taxon>
        <taxon>Sphingomonadaceae</taxon>
        <taxon>Stakelama</taxon>
    </lineage>
</organism>